<name>A0ABW7X9T0_9NOCA</name>
<dbReference type="RefSeq" id="WP_357410644.1">
    <property type="nucleotide sequence ID" value="NZ_JBEYCD010000021.1"/>
</dbReference>
<proteinExistence type="predicted"/>
<comment type="caution">
    <text evidence="1">The sequence shown here is derived from an EMBL/GenBank/DDBJ whole genome shotgun (WGS) entry which is preliminary data.</text>
</comment>
<organism evidence="1 2">
    <name type="scientific">Nocardia xishanensis</name>
    <dbReference type="NCBI Taxonomy" id="238964"/>
    <lineage>
        <taxon>Bacteria</taxon>
        <taxon>Bacillati</taxon>
        <taxon>Actinomycetota</taxon>
        <taxon>Actinomycetes</taxon>
        <taxon>Mycobacteriales</taxon>
        <taxon>Nocardiaceae</taxon>
        <taxon>Nocardia</taxon>
    </lineage>
</organism>
<accession>A0ABW7X9T0</accession>
<gene>
    <name evidence="1" type="ORF">ACH49W_31370</name>
</gene>
<evidence type="ECO:0000313" key="1">
    <source>
        <dbReference type="EMBL" id="MFI2477886.1"/>
    </source>
</evidence>
<evidence type="ECO:0000313" key="2">
    <source>
        <dbReference type="Proteomes" id="UP001611415"/>
    </source>
</evidence>
<reference evidence="1 2" key="1">
    <citation type="submission" date="2024-10" db="EMBL/GenBank/DDBJ databases">
        <title>The Natural Products Discovery Center: Release of the First 8490 Sequenced Strains for Exploring Actinobacteria Biosynthetic Diversity.</title>
        <authorList>
            <person name="Kalkreuter E."/>
            <person name="Kautsar S.A."/>
            <person name="Yang D."/>
            <person name="Bader C.D."/>
            <person name="Teijaro C.N."/>
            <person name="Fluegel L."/>
            <person name="Davis C.M."/>
            <person name="Simpson J.R."/>
            <person name="Lauterbach L."/>
            <person name="Steele A.D."/>
            <person name="Gui C."/>
            <person name="Meng S."/>
            <person name="Li G."/>
            <person name="Viehrig K."/>
            <person name="Ye F."/>
            <person name="Su P."/>
            <person name="Kiefer A.F."/>
            <person name="Nichols A."/>
            <person name="Cepeda A.J."/>
            <person name="Yan W."/>
            <person name="Fan B."/>
            <person name="Jiang Y."/>
            <person name="Adhikari A."/>
            <person name="Zheng C.-J."/>
            <person name="Schuster L."/>
            <person name="Cowan T.M."/>
            <person name="Smanski M.J."/>
            <person name="Chevrette M.G."/>
            <person name="De Carvalho L.P.S."/>
            <person name="Shen B."/>
        </authorList>
    </citation>
    <scope>NUCLEOTIDE SEQUENCE [LARGE SCALE GENOMIC DNA]</scope>
    <source>
        <strain evidence="1 2">NPDC019275</strain>
    </source>
</reference>
<protein>
    <submittedName>
        <fullName evidence="1">Uncharacterized protein</fullName>
    </submittedName>
</protein>
<sequence length="82" mass="8822">MSHNTLSDLVGARVEAARAKVDQRMVAAEAARARAGLRIEEAEGFVRPTKQEIAQVRAEARAQGKQLAEDLRARGAALKAGR</sequence>
<keyword evidence="2" id="KW-1185">Reference proteome</keyword>
<dbReference type="EMBL" id="JBIRYO010000030">
    <property type="protein sequence ID" value="MFI2477886.1"/>
    <property type="molecule type" value="Genomic_DNA"/>
</dbReference>
<dbReference type="Proteomes" id="UP001611415">
    <property type="component" value="Unassembled WGS sequence"/>
</dbReference>